<organism evidence="1 2">
    <name type="scientific">Enterococcus villorum</name>
    <dbReference type="NCBI Taxonomy" id="112904"/>
    <lineage>
        <taxon>Bacteria</taxon>
        <taxon>Bacillati</taxon>
        <taxon>Bacillota</taxon>
        <taxon>Bacilli</taxon>
        <taxon>Lactobacillales</taxon>
        <taxon>Enterococcaceae</taxon>
        <taxon>Enterococcus</taxon>
    </lineage>
</organism>
<gene>
    <name evidence="1" type="ORF">BH747_12085</name>
</gene>
<proteinExistence type="predicted"/>
<evidence type="ECO:0000313" key="2">
    <source>
        <dbReference type="Proteomes" id="UP000192477"/>
    </source>
</evidence>
<sequence length="141" mass="16367">MNREERCKFANELIEIIASCGREFLNYKNRINYEGKQGIISHFKLKNGRVYFVDGYVQKDIYAYGYRYFRRKFSEGGTVKALILDLAEYIRTGKSANATHGYGGGYCQHWGYPEEDMKIIQNKAVEIGFSKSLPDDTEDYI</sequence>
<dbReference type="RefSeq" id="WP_206600214.1">
    <property type="nucleotide sequence ID" value="NZ_MJEA01000017.1"/>
</dbReference>
<reference evidence="1 2" key="1">
    <citation type="journal article" date="2017" name="BMC Microbiol.">
        <title>Comparative genomics of Enterococcus spp. isolated from bovine feces.</title>
        <authorList>
            <person name="Beukers A.G."/>
            <person name="Zaheer R."/>
            <person name="Goji N."/>
            <person name="Amoako K.K."/>
            <person name="Chaves A.V."/>
            <person name="Ward M.P."/>
            <person name="McAllister T.A."/>
        </authorList>
    </citation>
    <scope>NUCLEOTIDE SEQUENCE [LARGE SCALE GENOMIC DNA]</scope>
    <source>
        <strain evidence="1 2">F1129D 143</strain>
    </source>
</reference>
<protein>
    <submittedName>
        <fullName evidence="1">Uncharacterized protein</fullName>
    </submittedName>
</protein>
<comment type="caution">
    <text evidence="1">The sequence shown here is derived from an EMBL/GenBank/DDBJ whole genome shotgun (WGS) entry which is preliminary data.</text>
</comment>
<dbReference type="STRING" id="112904.BH747_12085"/>
<dbReference type="EMBL" id="MJEA01000017">
    <property type="protein sequence ID" value="OQO68412.1"/>
    <property type="molecule type" value="Genomic_DNA"/>
</dbReference>
<dbReference type="Proteomes" id="UP000192477">
    <property type="component" value="Unassembled WGS sequence"/>
</dbReference>
<evidence type="ECO:0000313" key="1">
    <source>
        <dbReference type="EMBL" id="OQO68412.1"/>
    </source>
</evidence>
<dbReference type="AlphaFoldDB" id="A0A1V8YP30"/>
<name>A0A1V8YP30_9ENTE</name>
<accession>A0A1V8YP30</accession>